<dbReference type="RefSeq" id="WP_346086130.1">
    <property type="nucleotide sequence ID" value="NZ_BAAAZK010000006.1"/>
</dbReference>
<keyword evidence="4" id="KW-0012">Acyltransferase</keyword>
<dbReference type="EMBL" id="BAAAZK010000006">
    <property type="protein sequence ID" value="GAA4175666.1"/>
    <property type="molecule type" value="Genomic_DNA"/>
</dbReference>
<dbReference type="PROSITE" id="PS00101">
    <property type="entry name" value="HEXAPEP_TRANSFERASES"/>
    <property type="match status" value="1"/>
</dbReference>
<evidence type="ECO:0000256" key="1">
    <source>
        <dbReference type="ARBA" id="ARBA00007274"/>
    </source>
</evidence>
<evidence type="ECO:0000256" key="3">
    <source>
        <dbReference type="ARBA" id="ARBA00022737"/>
    </source>
</evidence>
<dbReference type="Gene3D" id="3.40.50.20">
    <property type="match status" value="1"/>
</dbReference>
<dbReference type="PANTHER" id="PTHR43300">
    <property type="entry name" value="ACETYLTRANSFERASE"/>
    <property type="match status" value="1"/>
</dbReference>
<gene>
    <name evidence="6" type="ORF">GCM10022218_21740</name>
</gene>
<dbReference type="InterPro" id="IPR011004">
    <property type="entry name" value="Trimer_LpxA-like_sf"/>
</dbReference>
<dbReference type="InterPro" id="IPR041561">
    <property type="entry name" value="PglD_N"/>
</dbReference>
<comment type="caution">
    <text evidence="6">The sequence shown here is derived from an EMBL/GenBank/DDBJ whole genome shotgun (WGS) entry which is preliminary data.</text>
</comment>
<accession>A0ABP8A1R7</accession>
<keyword evidence="2" id="KW-0808">Transferase</keyword>
<dbReference type="InterPro" id="IPR001451">
    <property type="entry name" value="Hexapep"/>
</dbReference>
<dbReference type="NCBIfam" id="TIGR03570">
    <property type="entry name" value="NeuD_NnaD"/>
    <property type="match status" value="1"/>
</dbReference>
<reference evidence="7" key="1">
    <citation type="journal article" date="2019" name="Int. J. Syst. Evol. Microbiol.">
        <title>The Global Catalogue of Microorganisms (GCM) 10K type strain sequencing project: providing services to taxonomists for standard genome sequencing and annotation.</title>
        <authorList>
            <consortium name="The Broad Institute Genomics Platform"/>
            <consortium name="The Broad Institute Genome Sequencing Center for Infectious Disease"/>
            <person name="Wu L."/>
            <person name="Ma J."/>
        </authorList>
    </citation>
    <scope>NUCLEOTIDE SEQUENCE [LARGE SCALE GENOMIC DNA]</scope>
    <source>
        <strain evidence="7">JCM 16722</strain>
    </source>
</reference>
<dbReference type="Pfam" id="PF14602">
    <property type="entry name" value="Hexapep_2"/>
    <property type="match status" value="1"/>
</dbReference>
<comment type="similarity">
    <text evidence="1">Belongs to the transferase hexapeptide repeat family.</text>
</comment>
<evidence type="ECO:0000313" key="6">
    <source>
        <dbReference type="EMBL" id="GAA4175666.1"/>
    </source>
</evidence>
<dbReference type="InterPro" id="IPR020019">
    <property type="entry name" value="AcTrfase_PglD-like"/>
</dbReference>
<dbReference type="InterPro" id="IPR050179">
    <property type="entry name" value="Trans_hexapeptide_repeat"/>
</dbReference>
<evidence type="ECO:0000313" key="7">
    <source>
        <dbReference type="Proteomes" id="UP001500167"/>
    </source>
</evidence>
<protein>
    <submittedName>
        <fullName evidence="6">Acetyltransferase</fullName>
    </submittedName>
</protein>
<evidence type="ECO:0000256" key="4">
    <source>
        <dbReference type="ARBA" id="ARBA00023315"/>
    </source>
</evidence>
<feature type="domain" description="PglD N-terminal" evidence="5">
    <location>
        <begin position="12"/>
        <end position="87"/>
    </location>
</feature>
<dbReference type="Proteomes" id="UP001500167">
    <property type="component" value="Unassembled WGS sequence"/>
</dbReference>
<dbReference type="SUPFAM" id="SSF51161">
    <property type="entry name" value="Trimeric LpxA-like enzymes"/>
    <property type="match status" value="1"/>
</dbReference>
<dbReference type="CDD" id="cd03360">
    <property type="entry name" value="LbH_AT_putative"/>
    <property type="match status" value="1"/>
</dbReference>
<evidence type="ECO:0000259" key="5">
    <source>
        <dbReference type="Pfam" id="PF17836"/>
    </source>
</evidence>
<dbReference type="Pfam" id="PF00132">
    <property type="entry name" value="Hexapep"/>
    <property type="match status" value="1"/>
</dbReference>
<dbReference type="InterPro" id="IPR018357">
    <property type="entry name" value="Hexapep_transf_CS"/>
</dbReference>
<dbReference type="Pfam" id="PF17836">
    <property type="entry name" value="PglD_N"/>
    <property type="match status" value="1"/>
</dbReference>
<organism evidence="6 7">
    <name type="scientific">Sphingobacterium ginsenosidimutans</name>
    <dbReference type="NCBI Taxonomy" id="687845"/>
    <lineage>
        <taxon>Bacteria</taxon>
        <taxon>Pseudomonadati</taxon>
        <taxon>Bacteroidota</taxon>
        <taxon>Sphingobacteriia</taxon>
        <taxon>Sphingobacteriales</taxon>
        <taxon>Sphingobacteriaceae</taxon>
        <taxon>Sphingobacterium</taxon>
    </lineage>
</organism>
<sequence length="214" mass="23045">MSLVVLDNKMDRIAIIGYSGHSYVVLDACLKNDLRVQFYSDLFEKDENPFDLQYIGNESGAIFDWNLADSYILGIGDNNIREKISSRIIANGKKILNVIHPTSTIANFVQLGHGIYIGPQTIVNALVQMGNCCIINSGAIVEHECRIGNNVHLAPGSVLAGQVTIGKNTFIGANAVIKQGITIGDNVIIGAGSVVLNNIPTGEVWVGNPAKKLR</sequence>
<keyword evidence="7" id="KW-1185">Reference proteome</keyword>
<dbReference type="PANTHER" id="PTHR43300:SF7">
    <property type="entry name" value="UDP-N-ACETYLBACILLOSAMINE N-ACETYLTRANSFERASE"/>
    <property type="match status" value="1"/>
</dbReference>
<keyword evidence="3" id="KW-0677">Repeat</keyword>
<dbReference type="Gene3D" id="2.160.10.10">
    <property type="entry name" value="Hexapeptide repeat proteins"/>
    <property type="match status" value="1"/>
</dbReference>
<proteinExistence type="inferred from homology"/>
<evidence type="ECO:0000256" key="2">
    <source>
        <dbReference type="ARBA" id="ARBA00022679"/>
    </source>
</evidence>
<name>A0ABP8A1R7_9SPHI</name>